<dbReference type="Proteomes" id="UP001081071">
    <property type="component" value="Unassembled WGS sequence"/>
</dbReference>
<comment type="caution">
    <text evidence="2">The sequence shown here is derived from an EMBL/GenBank/DDBJ whole genome shotgun (WGS) entry which is preliminary data.</text>
</comment>
<accession>A0ABT4MC31</accession>
<proteinExistence type="predicted"/>
<evidence type="ECO:0000259" key="1">
    <source>
        <dbReference type="Pfam" id="PF24837"/>
    </source>
</evidence>
<evidence type="ECO:0000313" key="2">
    <source>
        <dbReference type="EMBL" id="MCZ4518511.1"/>
    </source>
</evidence>
<name>A0ABT4MC31_9NOCA</name>
<reference evidence="2" key="1">
    <citation type="submission" date="2022-12" db="EMBL/GenBank/DDBJ databases">
        <authorList>
            <person name="Krivoruchko A.V."/>
            <person name="Elkin A."/>
        </authorList>
    </citation>
    <scope>NUCLEOTIDE SEQUENCE</scope>
    <source>
        <strain evidence="2">IEGM 1391</strain>
    </source>
</reference>
<sequence>MHEGHRSEPAASLAAGSLLVVLLASCSGGDVTPRLDEVSASTNYTTVTGSLVVGDPFAVPGPTAAPTAVIPYVDELPPSLEGARYPGMLPVGVTDVLFVGSSAVEYRMAGNGPVSYTVRYVDEAVRYATSEPVAVPGKSVLQVDLSGTSTGSDDSVEAYAGPERIRNDAGSAVVSVDFLADPGGISQSFIGVGTDRPEFTVTTTENPAAVVVTIAS</sequence>
<keyword evidence="3" id="KW-1185">Reference proteome</keyword>
<dbReference type="RefSeq" id="WP_269603160.1">
    <property type="nucleotide sequence ID" value="NZ_JAPWIJ010000003.1"/>
</dbReference>
<gene>
    <name evidence="2" type="ORF">O4220_08270</name>
</gene>
<dbReference type="EMBL" id="JAPWIJ010000003">
    <property type="protein sequence ID" value="MCZ4518511.1"/>
    <property type="molecule type" value="Genomic_DNA"/>
</dbReference>
<dbReference type="PROSITE" id="PS51257">
    <property type="entry name" value="PROKAR_LIPOPROTEIN"/>
    <property type="match status" value="1"/>
</dbReference>
<dbReference type="Pfam" id="PF24837">
    <property type="entry name" value="AMIN-like"/>
    <property type="match status" value="1"/>
</dbReference>
<evidence type="ECO:0000313" key="3">
    <source>
        <dbReference type="Proteomes" id="UP001081071"/>
    </source>
</evidence>
<protein>
    <recommendedName>
        <fullName evidence="1">AMIN-like domain-containing protein</fullName>
    </recommendedName>
</protein>
<dbReference type="InterPro" id="IPR056303">
    <property type="entry name" value="AMIN-like"/>
</dbReference>
<organism evidence="2 3">
    <name type="scientific">Rhodococcus ruber</name>
    <dbReference type="NCBI Taxonomy" id="1830"/>
    <lineage>
        <taxon>Bacteria</taxon>
        <taxon>Bacillati</taxon>
        <taxon>Actinomycetota</taxon>
        <taxon>Actinomycetes</taxon>
        <taxon>Mycobacteriales</taxon>
        <taxon>Nocardiaceae</taxon>
        <taxon>Rhodococcus</taxon>
    </lineage>
</organism>
<feature type="domain" description="AMIN-like" evidence="1">
    <location>
        <begin position="108"/>
        <end position="215"/>
    </location>
</feature>